<comment type="similarity">
    <text evidence="1">Belongs to the synaptobrevin family.</text>
</comment>
<evidence type="ECO:0000313" key="12">
    <source>
        <dbReference type="EMBL" id="KAJ0984755.1"/>
    </source>
</evidence>
<evidence type="ECO:0000256" key="4">
    <source>
        <dbReference type="ARBA" id="ARBA00022927"/>
    </source>
</evidence>
<evidence type="ECO:0000256" key="8">
    <source>
        <dbReference type="ARBA" id="ARBA00046280"/>
    </source>
</evidence>
<dbReference type="SUPFAM" id="SSF58038">
    <property type="entry name" value="SNARE fusion complex"/>
    <property type="match status" value="1"/>
</dbReference>
<dbReference type="Gene3D" id="3.30.450.50">
    <property type="entry name" value="Longin domain"/>
    <property type="match status" value="1"/>
</dbReference>
<dbReference type="SMART" id="SM01270">
    <property type="entry name" value="Longin"/>
    <property type="match status" value="1"/>
</dbReference>
<keyword evidence="13" id="KW-1185">Reference proteome</keyword>
<evidence type="ECO:0000256" key="1">
    <source>
        <dbReference type="ARBA" id="ARBA00008025"/>
    </source>
</evidence>
<dbReference type="EMBL" id="JAGGNH010000001">
    <property type="protein sequence ID" value="KAJ0984755.1"/>
    <property type="molecule type" value="Genomic_DNA"/>
</dbReference>
<dbReference type="PROSITE" id="PS50859">
    <property type="entry name" value="LONGIN"/>
    <property type="match status" value="1"/>
</dbReference>
<dbReference type="CDD" id="cd14824">
    <property type="entry name" value="Longin"/>
    <property type="match status" value="1"/>
</dbReference>
<dbReference type="Pfam" id="PF00957">
    <property type="entry name" value="Synaptobrevin"/>
    <property type="match status" value="1"/>
</dbReference>
<keyword evidence="6" id="KW-0472">Membrane</keyword>
<dbReference type="InterPro" id="IPR051097">
    <property type="entry name" value="Synaptobrevin-like_transport"/>
</dbReference>
<dbReference type="PROSITE" id="PS50892">
    <property type="entry name" value="V_SNARE"/>
    <property type="match status" value="1"/>
</dbReference>
<dbReference type="Proteomes" id="UP001085076">
    <property type="component" value="Miscellaneous, Linkage group lg01"/>
</dbReference>
<evidence type="ECO:0000256" key="6">
    <source>
        <dbReference type="ARBA" id="ARBA00023136"/>
    </source>
</evidence>
<dbReference type="SUPFAM" id="SSF64356">
    <property type="entry name" value="SNARE-like"/>
    <property type="match status" value="1"/>
</dbReference>
<dbReference type="Gene3D" id="1.20.5.110">
    <property type="match status" value="1"/>
</dbReference>
<feature type="domain" description="V-SNARE coiled-coil homology" evidence="11">
    <location>
        <begin position="128"/>
        <end position="190"/>
    </location>
</feature>
<evidence type="ECO:0000256" key="2">
    <source>
        <dbReference type="ARBA" id="ARBA00022448"/>
    </source>
</evidence>
<dbReference type="InterPro" id="IPR010908">
    <property type="entry name" value="Longin_dom"/>
</dbReference>
<evidence type="ECO:0000259" key="11">
    <source>
        <dbReference type="PROSITE" id="PS50892"/>
    </source>
</evidence>
<dbReference type="InterPro" id="IPR011012">
    <property type="entry name" value="Longin-like_dom_sf"/>
</dbReference>
<dbReference type="CDD" id="cd15843">
    <property type="entry name" value="R-SNARE"/>
    <property type="match status" value="1"/>
</dbReference>
<evidence type="ECO:0000256" key="5">
    <source>
        <dbReference type="ARBA" id="ARBA00022989"/>
    </source>
</evidence>
<feature type="domain" description="Longin" evidence="10">
    <location>
        <begin position="7"/>
        <end position="113"/>
    </location>
</feature>
<dbReference type="PANTHER" id="PTHR21136">
    <property type="entry name" value="SNARE PROTEINS"/>
    <property type="match status" value="1"/>
</dbReference>
<comment type="subcellular location">
    <subcellularLocation>
        <location evidence="8">Endomembrane system</location>
        <topology evidence="8">Single-pass type IV membrane protein</topology>
    </subcellularLocation>
</comment>
<reference evidence="12" key="2">
    <citation type="journal article" date="2022" name="Hortic Res">
        <title>The genome of Dioscorea zingiberensis sheds light on the biosynthesis, origin and evolution of the medicinally important diosgenin saponins.</title>
        <authorList>
            <person name="Li Y."/>
            <person name="Tan C."/>
            <person name="Li Z."/>
            <person name="Guo J."/>
            <person name="Li S."/>
            <person name="Chen X."/>
            <person name="Wang C."/>
            <person name="Dai X."/>
            <person name="Yang H."/>
            <person name="Song W."/>
            <person name="Hou L."/>
            <person name="Xu J."/>
            <person name="Tong Z."/>
            <person name="Xu A."/>
            <person name="Yuan X."/>
            <person name="Wang W."/>
            <person name="Yang Q."/>
            <person name="Chen L."/>
            <person name="Sun Z."/>
            <person name="Wang K."/>
            <person name="Pan B."/>
            <person name="Chen J."/>
            <person name="Bao Y."/>
            <person name="Liu F."/>
            <person name="Qi X."/>
            <person name="Gang D.R."/>
            <person name="Wen J."/>
            <person name="Li J."/>
        </authorList>
    </citation>
    <scope>NUCLEOTIDE SEQUENCE</scope>
    <source>
        <strain evidence="12">Dzin_1.0</strain>
    </source>
</reference>
<comment type="function">
    <text evidence="7">Involved in the targeting and/or fusion of transport vesicles to their target membrane.</text>
</comment>
<evidence type="ECO:0000256" key="9">
    <source>
        <dbReference type="PROSITE-ProRule" id="PRU00290"/>
    </source>
</evidence>
<sequence>MAILYSSVTRGLVILAECSALKQTNNCSVIAYRILEKIPGDDDTNVSYSHEQCIFHIKRVGGITVLCVAENTTNRRIPFAFLEDIHGRFMKTYGDVCYTALANAMNDEFSKILSQQMQHYSRDPLADKINRIKEEISQVRNVMLENIERVLERGERLEMLVNKATSIQGNATCSQKNSRRFKDNNNLWWQAIKLA</sequence>
<dbReference type="AlphaFoldDB" id="A0A9D5D3H7"/>
<dbReference type="InterPro" id="IPR001388">
    <property type="entry name" value="Synaptobrevin-like"/>
</dbReference>
<keyword evidence="2" id="KW-0813">Transport</keyword>
<dbReference type="GO" id="GO:0012505">
    <property type="term" value="C:endomembrane system"/>
    <property type="evidence" value="ECO:0007669"/>
    <property type="project" value="UniProtKB-SubCell"/>
</dbReference>
<protein>
    <submittedName>
        <fullName evidence="12">Uncharacterized protein</fullName>
    </submittedName>
</protein>
<organism evidence="12 13">
    <name type="scientific">Dioscorea zingiberensis</name>
    <dbReference type="NCBI Taxonomy" id="325984"/>
    <lineage>
        <taxon>Eukaryota</taxon>
        <taxon>Viridiplantae</taxon>
        <taxon>Streptophyta</taxon>
        <taxon>Embryophyta</taxon>
        <taxon>Tracheophyta</taxon>
        <taxon>Spermatophyta</taxon>
        <taxon>Magnoliopsida</taxon>
        <taxon>Liliopsida</taxon>
        <taxon>Dioscoreales</taxon>
        <taxon>Dioscoreaceae</taxon>
        <taxon>Dioscorea</taxon>
    </lineage>
</organism>
<dbReference type="PANTHER" id="PTHR21136:SF172">
    <property type="entry name" value="VESICLE-ASSOCIATED MEMBRANE PROTEIN 711-RELATED"/>
    <property type="match status" value="1"/>
</dbReference>
<evidence type="ECO:0000256" key="3">
    <source>
        <dbReference type="ARBA" id="ARBA00022692"/>
    </source>
</evidence>
<dbReference type="OrthoDB" id="248747at2759"/>
<dbReference type="GO" id="GO:0016192">
    <property type="term" value="P:vesicle-mediated transport"/>
    <property type="evidence" value="ECO:0007669"/>
    <property type="project" value="InterPro"/>
</dbReference>
<evidence type="ECO:0000259" key="10">
    <source>
        <dbReference type="PROSITE" id="PS50859"/>
    </source>
</evidence>
<name>A0A9D5D3H7_9LILI</name>
<keyword evidence="9" id="KW-0175">Coiled coil</keyword>
<evidence type="ECO:0000313" key="13">
    <source>
        <dbReference type="Proteomes" id="UP001085076"/>
    </source>
</evidence>
<keyword evidence="4" id="KW-0653">Protein transport</keyword>
<dbReference type="GO" id="GO:0015031">
    <property type="term" value="P:protein transport"/>
    <property type="evidence" value="ECO:0007669"/>
    <property type="project" value="UniProtKB-KW"/>
</dbReference>
<gene>
    <name evidence="12" type="ORF">J5N97_003111</name>
</gene>
<reference evidence="12" key="1">
    <citation type="submission" date="2021-03" db="EMBL/GenBank/DDBJ databases">
        <authorList>
            <person name="Li Z."/>
            <person name="Yang C."/>
        </authorList>
    </citation>
    <scope>NUCLEOTIDE SEQUENCE</scope>
    <source>
        <strain evidence="12">Dzin_1.0</strain>
        <tissue evidence="12">Leaf</tissue>
    </source>
</reference>
<evidence type="ECO:0000256" key="7">
    <source>
        <dbReference type="ARBA" id="ARBA00037493"/>
    </source>
</evidence>
<dbReference type="Pfam" id="PF13774">
    <property type="entry name" value="Longin"/>
    <property type="match status" value="1"/>
</dbReference>
<keyword evidence="3" id="KW-0812">Transmembrane</keyword>
<dbReference type="GO" id="GO:0005737">
    <property type="term" value="C:cytoplasm"/>
    <property type="evidence" value="ECO:0007669"/>
    <property type="project" value="UniProtKB-ARBA"/>
</dbReference>
<accession>A0A9D5D3H7</accession>
<proteinExistence type="inferred from homology"/>
<dbReference type="GO" id="GO:0016020">
    <property type="term" value="C:membrane"/>
    <property type="evidence" value="ECO:0007669"/>
    <property type="project" value="InterPro"/>
</dbReference>
<dbReference type="InterPro" id="IPR042855">
    <property type="entry name" value="V_SNARE_CC"/>
</dbReference>
<keyword evidence="5" id="KW-1133">Transmembrane helix</keyword>
<dbReference type="PRINTS" id="PR00219">
    <property type="entry name" value="SYNAPTOBREVN"/>
</dbReference>
<comment type="caution">
    <text evidence="12">The sequence shown here is derived from an EMBL/GenBank/DDBJ whole genome shotgun (WGS) entry which is preliminary data.</text>
</comment>